<sequence length="128" mass="14686">MEIEKTQKRDPRSIKYLLWKYQTKQLEKPIKIIPCATGGKLRRLDMLAVHGRTRLYMVLVGIRFYGSSGGPGVNHLCHRCRCETVILAIIFYVKFVVSKKRPLSDYRLARRGGLTEEIYGTVVTKLGS</sequence>
<evidence type="ECO:0000313" key="2">
    <source>
        <dbReference type="Proteomes" id="UP000232806"/>
    </source>
</evidence>
<protein>
    <submittedName>
        <fullName evidence="1">Uncharacterized protein</fullName>
    </submittedName>
</protein>
<dbReference type="GeneID" id="43869407"/>
<dbReference type="RefSeq" id="WP_100905269.1">
    <property type="nucleotide sequence ID" value="NZ_CP017766.1"/>
</dbReference>
<gene>
    <name evidence="1" type="ORF">BK007_04160</name>
</gene>
<dbReference type="OrthoDB" id="384263at2157"/>
<reference evidence="1 2" key="1">
    <citation type="submission" date="2016-10" db="EMBL/GenBank/DDBJ databases">
        <title>Comparative genomics between deep and shallow subseafloor isolates.</title>
        <authorList>
            <person name="Ishii S."/>
            <person name="Miller J.R."/>
            <person name="Sutton G."/>
            <person name="Suzuki S."/>
            <person name="Methe B."/>
            <person name="Inagaki F."/>
            <person name="Imachi H."/>
        </authorList>
    </citation>
    <scope>NUCLEOTIDE SEQUENCE [LARGE SCALE GENOMIC DNA]</scope>
    <source>
        <strain evidence="1 2">MO-MB1</strain>
    </source>
</reference>
<organism evidence="1 2">
    <name type="scientific">Methanobacterium subterraneum</name>
    <dbReference type="NCBI Taxonomy" id="59277"/>
    <lineage>
        <taxon>Archaea</taxon>
        <taxon>Methanobacteriati</taxon>
        <taxon>Methanobacteriota</taxon>
        <taxon>Methanomada group</taxon>
        <taxon>Methanobacteria</taxon>
        <taxon>Methanobacteriales</taxon>
        <taxon>Methanobacteriaceae</taxon>
        <taxon>Methanobacterium</taxon>
    </lineage>
</organism>
<dbReference type="AlphaFoldDB" id="A0A2H4VB27"/>
<dbReference type="EMBL" id="CP017766">
    <property type="protein sequence ID" value="AUB55288.1"/>
    <property type="molecule type" value="Genomic_DNA"/>
</dbReference>
<evidence type="ECO:0000313" key="1">
    <source>
        <dbReference type="EMBL" id="AUB55288.1"/>
    </source>
</evidence>
<proteinExistence type="predicted"/>
<name>A0A2H4VB27_9EURY</name>
<accession>A0A2H4VB27</accession>
<dbReference type="Proteomes" id="UP000232806">
    <property type="component" value="Chromosome"/>
</dbReference>